<dbReference type="EMBL" id="JAGPYM010000086">
    <property type="protein sequence ID" value="KAH6868871.1"/>
    <property type="molecule type" value="Genomic_DNA"/>
</dbReference>
<accession>A0A9P8VNU9</accession>
<sequence>MPLLLRPEPTTARNSPLSATHTVVTGIQWVLVARRPWMRGPVEHLENLFRFVAIVQAPWLNRASQDMAEWGFHCVDSVNLTGPTMNYRRKYNAESFDEHMEQYGVIQGGKHCLNRR</sequence>
<keyword evidence="2" id="KW-1185">Reference proteome</keyword>
<comment type="caution">
    <text evidence="1">The sequence shown here is derived from an EMBL/GenBank/DDBJ whole genome shotgun (WGS) entry which is preliminary data.</text>
</comment>
<name>A0A9P8VNU9_9HYPO</name>
<dbReference type="AlphaFoldDB" id="A0A9P8VNU9"/>
<dbReference type="Proteomes" id="UP000777438">
    <property type="component" value="Unassembled WGS sequence"/>
</dbReference>
<gene>
    <name evidence="1" type="ORF">B0T10DRAFT_467597</name>
</gene>
<organism evidence="1 2">
    <name type="scientific">Thelonectria olida</name>
    <dbReference type="NCBI Taxonomy" id="1576542"/>
    <lineage>
        <taxon>Eukaryota</taxon>
        <taxon>Fungi</taxon>
        <taxon>Dikarya</taxon>
        <taxon>Ascomycota</taxon>
        <taxon>Pezizomycotina</taxon>
        <taxon>Sordariomycetes</taxon>
        <taxon>Hypocreomycetidae</taxon>
        <taxon>Hypocreales</taxon>
        <taxon>Nectriaceae</taxon>
        <taxon>Thelonectria</taxon>
    </lineage>
</organism>
<evidence type="ECO:0000313" key="2">
    <source>
        <dbReference type="Proteomes" id="UP000777438"/>
    </source>
</evidence>
<evidence type="ECO:0000313" key="1">
    <source>
        <dbReference type="EMBL" id="KAH6868871.1"/>
    </source>
</evidence>
<reference evidence="1 2" key="1">
    <citation type="journal article" date="2021" name="Nat. Commun.">
        <title>Genetic determinants of endophytism in the Arabidopsis root mycobiome.</title>
        <authorList>
            <person name="Mesny F."/>
            <person name="Miyauchi S."/>
            <person name="Thiergart T."/>
            <person name="Pickel B."/>
            <person name="Atanasova L."/>
            <person name="Karlsson M."/>
            <person name="Huettel B."/>
            <person name="Barry K.W."/>
            <person name="Haridas S."/>
            <person name="Chen C."/>
            <person name="Bauer D."/>
            <person name="Andreopoulos W."/>
            <person name="Pangilinan J."/>
            <person name="LaButti K."/>
            <person name="Riley R."/>
            <person name="Lipzen A."/>
            <person name="Clum A."/>
            <person name="Drula E."/>
            <person name="Henrissat B."/>
            <person name="Kohler A."/>
            <person name="Grigoriev I.V."/>
            <person name="Martin F.M."/>
            <person name="Hacquard S."/>
        </authorList>
    </citation>
    <scope>NUCLEOTIDE SEQUENCE [LARGE SCALE GENOMIC DNA]</scope>
    <source>
        <strain evidence="1 2">MPI-CAGE-CH-0241</strain>
    </source>
</reference>
<proteinExistence type="predicted"/>
<protein>
    <submittedName>
        <fullName evidence="1">Uncharacterized protein</fullName>
    </submittedName>
</protein>
<dbReference type="OrthoDB" id="2687876at2759"/>